<evidence type="ECO:0000256" key="1">
    <source>
        <dbReference type="SAM" id="MobiDB-lite"/>
    </source>
</evidence>
<keyword evidence="4" id="KW-1185">Reference proteome</keyword>
<keyword evidence="2" id="KW-0812">Transmembrane</keyword>
<dbReference type="Proteomes" id="UP000299102">
    <property type="component" value="Unassembled WGS sequence"/>
</dbReference>
<name>A0A4C1SF96_EUMVA</name>
<dbReference type="EMBL" id="BGZK01000004">
    <property type="protein sequence ID" value="GBO99847.1"/>
    <property type="molecule type" value="Genomic_DNA"/>
</dbReference>
<feature type="transmembrane region" description="Helical" evidence="2">
    <location>
        <begin position="68"/>
        <end position="90"/>
    </location>
</feature>
<organism evidence="3 4">
    <name type="scientific">Eumeta variegata</name>
    <name type="common">Bagworm moth</name>
    <name type="synonym">Eumeta japonica</name>
    <dbReference type="NCBI Taxonomy" id="151549"/>
    <lineage>
        <taxon>Eukaryota</taxon>
        <taxon>Metazoa</taxon>
        <taxon>Ecdysozoa</taxon>
        <taxon>Arthropoda</taxon>
        <taxon>Hexapoda</taxon>
        <taxon>Insecta</taxon>
        <taxon>Pterygota</taxon>
        <taxon>Neoptera</taxon>
        <taxon>Endopterygota</taxon>
        <taxon>Lepidoptera</taxon>
        <taxon>Glossata</taxon>
        <taxon>Ditrysia</taxon>
        <taxon>Tineoidea</taxon>
        <taxon>Psychidae</taxon>
        <taxon>Oiketicinae</taxon>
        <taxon>Eumeta</taxon>
    </lineage>
</organism>
<evidence type="ECO:0000256" key="2">
    <source>
        <dbReference type="SAM" id="Phobius"/>
    </source>
</evidence>
<keyword evidence="2" id="KW-1133">Transmembrane helix</keyword>
<feature type="compositionally biased region" description="Basic and acidic residues" evidence="1">
    <location>
        <begin position="20"/>
        <end position="29"/>
    </location>
</feature>
<protein>
    <submittedName>
        <fullName evidence="3">Uncharacterized protein</fullName>
    </submittedName>
</protein>
<comment type="caution">
    <text evidence="3">The sequence shown here is derived from an EMBL/GenBank/DDBJ whole genome shotgun (WGS) entry which is preliminary data.</text>
</comment>
<dbReference type="OrthoDB" id="10070999at2759"/>
<proteinExistence type="predicted"/>
<feature type="region of interest" description="Disordered" evidence="1">
    <location>
        <begin position="17"/>
        <end position="38"/>
    </location>
</feature>
<evidence type="ECO:0000313" key="3">
    <source>
        <dbReference type="EMBL" id="GBO99847.1"/>
    </source>
</evidence>
<dbReference type="AlphaFoldDB" id="A0A4C1SF96"/>
<evidence type="ECO:0000313" key="4">
    <source>
        <dbReference type="Proteomes" id="UP000299102"/>
    </source>
</evidence>
<accession>A0A4C1SF96</accession>
<gene>
    <name evidence="3" type="ORF">EVAR_74240_1</name>
</gene>
<keyword evidence="2" id="KW-0472">Membrane</keyword>
<sequence length="106" mass="12061">MDRRCSQSVRTLVFEDSDSDQLKNEKKEPAGSANKSSEERLYFRGGPIVTKSGSDDVIPKKLRKTLKYYRHIIVYLSSFFSCSSFCIWYLSYAAELLTEAAALFIG</sequence>
<reference evidence="3 4" key="1">
    <citation type="journal article" date="2019" name="Commun. Biol.">
        <title>The bagworm genome reveals a unique fibroin gene that provides high tensile strength.</title>
        <authorList>
            <person name="Kono N."/>
            <person name="Nakamura H."/>
            <person name="Ohtoshi R."/>
            <person name="Tomita M."/>
            <person name="Numata K."/>
            <person name="Arakawa K."/>
        </authorList>
    </citation>
    <scope>NUCLEOTIDE SEQUENCE [LARGE SCALE GENOMIC DNA]</scope>
</reference>